<dbReference type="Proteomes" id="UP000828390">
    <property type="component" value="Unassembled WGS sequence"/>
</dbReference>
<evidence type="ECO:0000313" key="1">
    <source>
        <dbReference type="EMBL" id="KAH3773218.1"/>
    </source>
</evidence>
<dbReference type="AlphaFoldDB" id="A0A9D4E5L7"/>
<sequence>MVLNTHQRARCFEAFVSNHRVEEAHHFEARFPNQLTEEACVSNQTGEEAHQWLGSH</sequence>
<dbReference type="EMBL" id="JAIWYP010000009">
    <property type="protein sequence ID" value="KAH3773218.1"/>
    <property type="molecule type" value="Genomic_DNA"/>
</dbReference>
<evidence type="ECO:0000313" key="2">
    <source>
        <dbReference type="Proteomes" id="UP000828390"/>
    </source>
</evidence>
<proteinExistence type="predicted"/>
<accession>A0A9D4E5L7</accession>
<name>A0A9D4E5L7_DREPO</name>
<keyword evidence="2" id="KW-1185">Reference proteome</keyword>
<gene>
    <name evidence="1" type="ORF">DPMN_174575</name>
</gene>
<protein>
    <submittedName>
        <fullName evidence="1">Uncharacterized protein</fullName>
    </submittedName>
</protein>
<reference evidence="1" key="1">
    <citation type="journal article" date="2019" name="bioRxiv">
        <title>The Genome of the Zebra Mussel, Dreissena polymorpha: A Resource for Invasive Species Research.</title>
        <authorList>
            <person name="McCartney M.A."/>
            <person name="Auch B."/>
            <person name="Kono T."/>
            <person name="Mallez S."/>
            <person name="Zhang Y."/>
            <person name="Obille A."/>
            <person name="Becker A."/>
            <person name="Abrahante J.E."/>
            <person name="Garbe J."/>
            <person name="Badalamenti J.P."/>
            <person name="Herman A."/>
            <person name="Mangelson H."/>
            <person name="Liachko I."/>
            <person name="Sullivan S."/>
            <person name="Sone E.D."/>
            <person name="Koren S."/>
            <person name="Silverstein K.A.T."/>
            <person name="Beckman K.B."/>
            <person name="Gohl D.M."/>
        </authorList>
    </citation>
    <scope>NUCLEOTIDE SEQUENCE</scope>
    <source>
        <strain evidence="1">Duluth1</strain>
        <tissue evidence="1">Whole animal</tissue>
    </source>
</reference>
<reference evidence="1" key="2">
    <citation type="submission" date="2020-11" db="EMBL/GenBank/DDBJ databases">
        <authorList>
            <person name="McCartney M.A."/>
            <person name="Auch B."/>
            <person name="Kono T."/>
            <person name="Mallez S."/>
            <person name="Becker A."/>
            <person name="Gohl D.M."/>
            <person name="Silverstein K.A.T."/>
            <person name="Koren S."/>
            <person name="Bechman K.B."/>
            <person name="Herman A."/>
            <person name="Abrahante J.E."/>
            <person name="Garbe J."/>
        </authorList>
    </citation>
    <scope>NUCLEOTIDE SEQUENCE</scope>
    <source>
        <strain evidence="1">Duluth1</strain>
        <tissue evidence="1">Whole animal</tissue>
    </source>
</reference>
<comment type="caution">
    <text evidence="1">The sequence shown here is derived from an EMBL/GenBank/DDBJ whole genome shotgun (WGS) entry which is preliminary data.</text>
</comment>
<organism evidence="1 2">
    <name type="scientific">Dreissena polymorpha</name>
    <name type="common">Zebra mussel</name>
    <name type="synonym">Mytilus polymorpha</name>
    <dbReference type="NCBI Taxonomy" id="45954"/>
    <lineage>
        <taxon>Eukaryota</taxon>
        <taxon>Metazoa</taxon>
        <taxon>Spiralia</taxon>
        <taxon>Lophotrochozoa</taxon>
        <taxon>Mollusca</taxon>
        <taxon>Bivalvia</taxon>
        <taxon>Autobranchia</taxon>
        <taxon>Heteroconchia</taxon>
        <taxon>Euheterodonta</taxon>
        <taxon>Imparidentia</taxon>
        <taxon>Neoheterodontei</taxon>
        <taxon>Myida</taxon>
        <taxon>Dreissenoidea</taxon>
        <taxon>Dreissenidae</taxon>
        <taxon>Dreissena</taxon>
    </lineage>
</organism>